<accession>A0ABS7RKQ2</accession>
<keyword evidence="1" id="KW-1133">Transmembrane helix</keyword>
<organism evidence="2 3">
    <name type="scientific">Nocardioides jiangsuensis</name>
    <dbReference type="NCBI Taxonomy" id="2866161"/>
    <lineage>
        <taxon>Bacteria</taxon>
        <taxon>Bacillati</taxon>
        <taxon>Actinomycetota</taxon>
        <taxon>Actinomycetes</taxon>
        <taxon>Propionibacteriales</taxon>
        <taxon>Nocardioidaceae</taxon>
        <taxon>Nocardioides</taxon>
    </lineage>
</organism>
<dbReference type="Proteomes" id="UP000754710">
    <property type="component" value="Unassembled WGS sequence"/>
</dbReference>
<evidence type="ECO:0000313" key="3">
    <source>
        <dbReference type="Proteomes" id="UP000754710"/>
    </source>
</evidence>
<sequence length="152" mass="15221">MTTATPGYTPTRRGASVLVPLAGSLLVGTAAVVLGALVAGSPAAAGAAIGTVMVCVFFAFGAVVLGVVAKVAPAASMLVALLTYTLNVVLVGLVFVGLARSGALQDAVAPRWLTGAVIACTLVWTTTQIVVATRTRQPIFDLPSDGQEASVR</sequence>
<evidence type="ECO:0000313" key="2">
    <source>
        <dbReference type="EMBL" id="MBY9075635.1"/>
    </source>
</evidence>
<reference evidence="2 3" key="1">
    <citation type="submission" date="2021-08" db="EMBL/GenBank/DDBJ databases">
        <title>Nocardioides bacterium WL0053 sp. nov., isolated from the sediment.</title>
        <authorList>
            <person name="Wang L."/>
            <person name="Zhang D."/>
            <person name="Zhang A."/>
        </authorList>
    </citation>
    <scope>NUCLEOTIDE SEQUENCE [LARGE SCALE GENOMIC DNA]</scope>
    <source>
        <strain evidence="2 3">WL0053</strain>
    </source>
</reference>
<comment type="caution">
    <text evidence="2">The sequence shown here is derived from an EMBL/GenBank/DDBJ whole genome shotgun (WGS) entry which is preliminary data.</text>
</comment>
<gene>
    <name evidence="2" type="ORF">K1X13_12455</name>
</gene>
<feature type="transmembrane region" description="Helical" evidence="1">
    <location>
        <begin position="81"/>
        <end position="100"/>
    </location>
</feature>
<evidence type="ECO:0000256" key="1">
    <source>
        <dbReference type="SAM" id="Phobius"/>
    </source>
</evidence>
<feature type="transmembrane region" description="Helical" evidence="1">
    <location>
        <begin position="112"/>
        <end position="132"/>
    </location>
</feature>
<dbReference type="EMBL" id="JAIEZQ010000002">
    <property type="protein sequence ID" value="MBY9075635.1"/>
    <property type="molecule type" value="Genomic_DNA"/>
</dbReference>
<proteinExistence type="predicted"/>
<keyword evidence="3" id="KW-1185">Reference proteome</keyword>
<dbReference type="RefSeq" id="WP_221025358.1">
    <property type="nucleotide sequence ID" value="NZ_JAIEZQ010000002.1"/>
</dbReference>
<evidence type="ECO:0008006" key="4">
    <source>
        <dbReference type="Google" id="ProtNLM"/>
    </source>
</evidence>
<keyword evidence="1" id="KW-0812">Transmembrane</keyword>
<protein>
    <recommendedName>
        <fullName evidence="4">ATP synthase protein I</fullName>
    </recommendedName>
</protein>
<name>A0ABS7RKQ2_9ACTN</name>
<keyword evidence="1" id="KW-0472">Membrane</keyword>
<feature type="transmembrane region" description="Helical" evidence="1">
    <location>
        <begin position="45"/>
        <end position="69"/>
    </location>
</feature>
<feature type="transmembrane region" description="Helical" evidence="1">
    <location>
        <begin position="17"/>
        <end position="39"/>
    </location>
</feature>